<reference evidence="2 3" key="1">
    <citation type="submission" date="2019-02" db="EMBL/GenBank/DDBJ databases">
        <title>Deep-cultivation of Planctomycetes and their phenomic and genomic characterization uncovers novel biology.</title>
        <authorList>
            <person name="Wiegand S."/>
            <person name="Jogler M."/>
            <person name="Boedeker C."/>
            <person name="Pinto D."/>
            <person name="Vollmers J."/>
            <person name="Rivas-Marin E."/>
            <person name="Kohn T."/>
            <person name="Peeters S.H."/>
            <person name="Heuer A."/>
            <person name="Rast P."/>
            <person name="Oberbeckmann S."/>
            <person name="Bunk B."/>
            <person name="Jeske O."/>
            <person name="Meyerdierks A."/>
            <person name="Storesund J.E."/>
            <person name="Kallscheuer N."/>
            <person name="Luecker S."/>
            <person name="Lage O.M."/>
            <person name="Pohl T."/>
            <person name="Merkel B.J."/>
            <person name="Hornburger P."/>
            <person name="Mueller R.-W."/>
            <person name="Bruemmer F."/>
            <person name="Labrenz M."/>
            <person name="Spormann A.M."/>
            <person name="Op den Camp H."/>
            <person name="Overmann J."/>
            <person name="Amann R."/>
            <person name="Jetten M.S.M."/>
            <person name="Mascher T."/>
            <person name="Medema M.H."/>
            <person name="Devos D.P."/>
            <person name="Kaster A.-K."/>
            <person name="Ovreas L."/>
            <person name="Rohde M."/>
            <person name="Galperin M.Y."/>
            <person name="Jogler C."/>
        </authorList>
    </citation>
    <scope>NUCLEOTIDE SEQUENCE [LARGE SCALE GENOMIC DNA]</scope>
    <source>
        <strain evidence="2 3">HG66A1</strain>
    </source>
</reference>
<dbReference type="RefSeq" id="WP_145187320.1">
    <property type="nucleotide sequence ID" value="NZ_CP036266.1"/>
</dbReference>
<keyword evidence="3" id="KW-1185">Reference proteome</keyword>
<evidence type="ECO:0000313" key="2">
    <source>
        <dbReference type="EMBL" id="QDT22059.1"/>
    </source>
</evidence>
<feature type="transmembrane region" description="Helical" evidence="1">
    <location>
        <begin position="6"/>
        <end position="23"/>
    </location>
</feature>
<keyword evidence="1" id="KW-0812">Transmembrane</keyword>
<dbReference type="OrthoDB" id="289527at2"/>
<dbReference type="EMBL" id="CP036266">
    <property type="protein sequence ID" value="QDT22059.1"/>
    <property type="molecule type" value="Genomic_DNA"/>
</dbReference>
<keyword evidence="1" id="KW-1133">Transmembrane helix</keyword>
<name>A0A517PRR2_9PLAN</name>
<keyword evidence="1" id="KW-0472">Membrane</keyword>
<organism evidence="2 3">
    <name type="scientific">Gimesia chilikensis</name>
    <dbReference type="NCBI Taxonomy" id="2605989"/>
    <lineage>
        <taxon>Bacteria</taxon>
        <taxon>Pseudomonadati</taxon>
        <taxon>Planctomycetota</taxon>
        <taxon>Planctomycetia</taxon>
        <taxon>Planctomycetales</taxon>
        <taxon>Planctomycetaceae</taxon>
        <taxon>Gimesia</taxon>
    </lineage>
</organism>
<accession>A0A517PRR2</accession>
<evidence type="ECO:0000313" key="3">
    <source>
        <dbReference type="Proteomes" id="UP000320421"/>
    </source>
</evidence>
<proteinExistence type="predicted"/>
<sequence length="99" mass="10814">MLPFNFNALFCVIGGLAGLFITLKFSDSRIMILAVAIASTMLIDLIMRVTNDEVQDPILNPEAGGYIRIPGLGPMSFIPIWIICIALLLLVSLAFFEVV</sequence>
<feature type="transmembrane region" description="Helical" evidence="1">
    <location>
        <begin position="78"/>
        <end position="96"/>
    </location>
</feature>
<dbReference type="AlphaFoldDB" id="A0A517PRR2"/>
<feature type="transmembrane region" description="Helical" evidence="1">
    <location>
        <begin position="30"/>
        <end position="49"/>
    </location>
</feature>
<protein>
    <submittedName>
        <fullName evidence="2">Uncharacterized protein</fullName>
    </submittedName>
</protein>
<gene>
    <name evidence="2" type="ORF">HG66A1_38650</name>
</gene>
<evidence type="ECO:0000256" key="1">
    <source>
        <dbReference type="SAM" id="Phobius"/>
    </source>
</evidence>
<dbReference type="Proteomes" id="UP000320421">
    <property type="component" value="Chromosome"/>
</dbReference>